<sequence>MTALFDRVEGFLRKASGLHILLALLLVCGLLCWAVWVWATGEGRTPFGMLDFCITPPAK</sequence>
<name>A0A225ST39_9BURK</name>
<dbReference type="GeneID" id="90167140"/>
<protein>
    <submittedName>
        <fullName evidence="2">Metallothio multi-domain protein</fullName>
    </submittedName>
</protein>
<dbReference type="AlphaFoldDB" id="A0A225ST39"/>
<dbReference type="EMBL" id="NJGV01000010">
    <property type="protein sequence ID" value="OWY34320.1"/>
    <property type="molecule type" value="Genomic_DNA"/>
</dbReference>
<accession>A0A225ST39</accession>
<evidence type="ECO:0000313" key="2">
    <source>
        <dbReference type="EMBL" id="OWY34320.1"/>
    </source>
</evidence>
<evidence type="ECO:0000256" key="1">
    <source>
        <dbReference type="SAM" id="Phobius"/>
    </source>
</evidence>
<proteinExistence type="predicted"/>
<feature type="transmembrane region" description="Helical" evidence="1">
    <location>
        <begin position="20"/>
        <end position="39"/>
    </location>
</feature>
<dbReference type="RefSeq" id="WP_034331740.1">
    <property type="nucleotide sequence ID" value="NZ_JARJFG010000025.1"/>
</dbReference>
<keyword evidence="1" id="KW-0812">Transmembrane</keyword>
<evidence type="ECO:0000313" key="3">
    <source>
        <dbReference type="Proteomes" id="UP000214747"/>
    </source>
</evidence>
<keyword evidence="3" id="KW-1185">Reference proteome</keyword>
<keyword evidence="1" id="KW-1133">Transmembrane helix</keyword>
<dbReference type="Proteomes" id="UP000214747">
    <property type="component" value="Unassembled WGS sequence"/>
</dbReference>
<keyword evidence="1" id="KW-0472">Membrane</keyword>
<comment type="caution">
    <text evidence="2">The sequence shown here is derived from an EMBL/GenBank/DDBJ whole genome shotgun (WGS) entry which is preliminary data.</text>
</comment>
<gene>
    <name evidence="2" type="ORF">CEJ45_13110</name>
</gene>
<reference evidence="2 3" key="1">
    <citation type="journal article" date="2010" name="Int. J. Syst. Evol. Microbiol.">
        <title>Reclassification of Herbaspirillum putei as a later heterotypic synonym of Herbaspirillum huttiense, with the description of H. huttiense subsp. huttiense subsp. nov. and H. huttiense subsp. putei subsp. nov., comb. nov., and description of Herbaspirillum aquaticum sp. nov.</title>
        <authorList>
            <person name="Dobritsa A.P."/>
            <person name="Reddy M.C."/>
            <person name="Samadpour M."/>
        </authorList>
    </citation>
    <scope>NUCLEOTIDE SEQUENCE [LARGE SCALE GENOMIC DNA]</scope>
    <source>
        <strain evidence="2 3">IEH 4430</strain>
    </source>
</reference>
<organism evidence="2 3">
    <name type="scientific">Herbaspirillum aquaticum</name>
    <dbReference type="NCBI Taxonomy" id="568783"/>
    <lineage>
        <taxon>Bacteria</taxon>
        <taxon>Pseudomonadati</taxon>
        <taxon>Pseudomonadota</taxon>
        <taxon>Betaproteobacteria</taxon>
        <taxon>Burkholderiales</taxon>
        <taxon>Oxalobacteraceae</taxon>
        <taxon>Herbaspirillum</taxon>
    </lineage>
</organism>